<organism evidence="1">
    <name type="scientific">marine sediment metagenome</name>
    <dbReference type="NCBI Taxonomy" id="412755"/>
    <lineage>
        <taxon>unclassified sequences</taxon>
        <taxon>metagenomes</taxon>
        <taxon>ecological metagenomes</taxon>
    </lineage>
</organism>
<reference evidence="1" key="1">
    <citation type="journal article" date="2015" name="Nature">
        <title>Complex archaea that bridge the gap between prokaryotes and eukaryotes.</title>
        <authorList>
            <person name="Spang A."/>
            <person name="Saw J.H."/>
            <person name="Jorgensen S.L."/>
            <person name="Zaremba-Niedzwiedzka K."/>
            <person name="Martijn J."/>
            <person name="Lind A.E."/>
            <person name="van Eijk R."/>
            <person name="Schleper C."/>
            <person name="Guy L."/>
            <person name="Ettema T.J."/>
        </authorList>
    </citation>
    <scope>NUCLEOTIDE SEQUENCE</scope>
</reference>
<accession>A0A0F9WIZ9</accession>
<comment type="caution">
    <text evidence="1">The sequence shown here is derived from an EMBL/GenBank/DDBJ whole genome shotgun (WGS) entry which is preliminary data.</text>
</comment>
<gene>
    <name evidence="1" type="ORF">LCGC14_0273530</name>
</gene>
<dbReference type="EMBL" id="LAZR01000153">
    <property type="protein sequence ID" value="KKN85941.1"/>
    <property type="molecule type" value="Genomic_DNA"/>
</dbReference>
<proteinExistence type="predicted"/>
<protein>
    <submittedName>
        <fullName evidence="1">Uncharacterized protein</fullName>
    </submittedName>
</protein>
<name>A0A0F9WIZ9_9ZZZZ</name>
<evidence type="ECO:0000313" key="1">
    <source>
        <dbReference type="EMBL" id="KKN85941.1"/>
    </source>
</evidence>
<sequence length="1086" mass="117064">MLGHPSIAQWGNPEWGEVVGEPSKFVKLESLARGEQQRTLTFDSVGVLLDADITAGFDSVASKDQEQSVLFDFFAPRVPTVKFLADCTANVLLIEMRLPAGTRRFATIPLIFGGDTYTGRLAGITTLTRTQGSGTDDVQVKLDDTDDGGQDRLRDVFLADDPEGSGVTIWVVLLGDKSKNRIVLFEGNIERVAGFSRAVVSIDVVRNEAVEDVELGRPITLAEFPNAPDDSLSKTRPIVFGQVENHESVAVDVNAIGRLDRALVGVAPVSPIVSGFSSVTTFVIAPSGIAIPQVVTPNDSILLRDADEFPSSGVVRIDDEEIAYTGKSGNELTGLTRSFNGTLFGEHTKGTEVQEAGDFQVLVADHPLGRIDNIKVLGSDDVLGEPVPAPRTVDNNAALITWSETPRVRNPNADAVFARIHFRDVDPLNKADGAAFTARENPSYRAFGFSRLGTGDMVLRTNTDGLGVPGDLVRVWIGCIFDPDTLGFAPAPPFISAGAGQTPTPNPAFSFALPQAALGIAGAASIEVTGRRFNLQPTDLVPEEIARNDEKTGDRIYDVPDPVFLPQIGRQGGEILSPDITIDPGIWQRDPPVGFIIDGDEDTEAVSFFAGFGEALFIGSGDAIFRLDAPPDIGDYKPVSGTLVFVAGWGPPFTPITSPMEVKVVNRFTGEIVAELLASSAAPIPPFTTGLINGIERFEAPIDVSLFNDDLSNLPDFDWIVSPILGVSSGLWVARELFIDLETVNDPPINSATINPLGSVTNYFEVTDLVGLSQTKDAAQDWAFFSDLNRGGRVTWRANIAGIDPQVLETFWVAEFTPFLNASTKVPRVFSDVRGITGPNGDDSPADISEQVITQLPPLGMGLGVSRISRGNYQAAKVSLDADGIRMGFAIVKPTSAVKLIEAIAEQGDCRQSWTQGQHNLIRRPRADTVLPVFKTLEEFRDILGASVAAQTKLGRTPLGEARTRVTAVYRIFAPTGDTSRSVEVVDAAAEVKFGRKSQTVTLDLVRDDVAAQVITARLVERRRRPRWTVELDMALPGLELRFGDLVAIEHKDIPGGIFTVCEVVGLNYLPAGFDRVRVTCVVWNE</sequence>
<dbReference type="AlphaFoldDB" id="A0A0F9WIZ9"/>